<reference evidence="5" key="1">
    <citation type="submission" date="2024-10" db="EMBL/GenBank/DDBJ databases">
        <authorList>
            <person name="Ryan C."/>
        </authorList>
    </citation>
    <scope>NUCLEOTIDE SEQUENCE [LARGE SCALE GENOMIC DNA]</scope>
</reference>
<keyword evidence="2" id="KW-0378">Hydrolase</keyword>
<dbReference type="GO" id="GO:0016787">
    <property type="term" value="F:hydrolase activity"/>
    <property type="evidence" value="ECO:0007669"/>
    <property type="project" value="UniProtKB-KW"/>
</dbReference>
<sequence length="346" mass="37441">MTKLLFTACFLLLLSGMQCKLSSIGGHHAVEARPHRERSSKDYMLFVFGDSFVDAGNLPRTSEKTAMSRSWFYPYGMSDSDHGNRPTGRVSDGLVQSDFLAKILGGDESPPPSRQTQRDPSGVNFAVGGSGVFAGEAPSLRQQVEQLASLVSRGVVEAGDLAESVALVSVSAGHDYAGRITHDSSASDMRALSSQVSDEIVGAVMRLRELGVSKLLVNLLPALGCTPWQSAASNYTRCDSHGNTLASIHNTVLRNRLEGLWQDVLVLDLNTAFTSEHAAPPCCNNPDPSGYCGQEDPSGRPQYSVCADPDQAFFWDYIHPSQAGWELIMEQLEGPIEQFLGIQSSW</sequence>
<dbReference type="Gene3D" id="3.40.50.1110">
    <property type="entry name" value="SGNH hydrolase"/>
    <property type="match status" value="1"/>
</dbReference>
<organism evidence="5 6">
    <name type="scientific">Urochloa decumbens</name>
    <dbReference type="NCBI Taxonomy" id="240449"/>
    <lineage>
        <taxon>Eukaryota</taxon>
        <taxon>Viridiplantae</taxon>
        <taxon>Streptophyta</taxon>
        <taxon>Embryophyta</taxon>
        <taxon>Tracheophyta</taxon>
        <taxon>Spermatophyta</taxon>
        <taxon>Magnoliopsida</taxon>
        <taxon>Liliopsida</taxon>
        <taxon>Poales</taxon>
        <taxon>Poaceae</taxon>
        <taxon>PACMAD clade</taxon>
        <taxon>Panicoideae</taxon>
        <taxon>Panicodae</taxon>
        <taxon>Paniceae</taxon>
        <taxon>Melinidinae</taxon>
        <taxon>Urochloa</taxon>
    </lineage>
</organism>
<evidence type="ECO:0000256" key="1">
    <source>
        <dbReference type="ARBA" id="ARBA00008668"/>
    </source>
</evidence>
<gene>
    <name evidence="5" type="ORF">URODEC1_LOCUS9426</name>
</gene>
<evidence type="ECO:0000256" key="2">
    <source>
        <dbReference type="ARBA" id="ARBA00022801"/>
    </source>
</evidence>
<evidence type="ECO:0008006" key="7">
    <source>
        <dbReference type="Google" id="ProtNLM"/>
    </source>
</evidence>
<comment type="similarity">
    <text evidence="1">Belongs to the 'GDSL' lipolytic enzyme family.</text>
</comment>
<dbReference type="InterPro" id="IPR036514">
    <property type="entry name" value="SGNH_hydro_sf"/>
</dbReference>
<keyword evidence="6" id="KW-1185">Reference proteome</keyword>
<dbReference type="GO" id="GO:0006629">
    <property type="term" value="P:lipid metabolic process"/>
    <property type="evidence" value="ECO:0007669"/>
    <property type="project" value="UniProtKB-KW"/>
</dbReference>
<dbReference type="PANTHER" id="PTHR46020:SF15">
    <property type="entry name" value="SGNH HYDROLASE-TYPE ESTERASE DOMAIN-CONTAINING PROTEIN"/>
    <property type="match status" value="1"/>
</dbReference>
<evidence type="ECO:0000256" key="4">
    <source>
        <dbReference type="SAM" id="SignalP"/>
    </source>
</evidence>
<keyword evidence="4" id="KW-0732">Signal</keyword>
<evidence type="ECO:0000313" key="6">
    <source>
        <dbReference type="Proteomes" id="UP001497457"/>
    </source>
</evidence>
<dbReference type="PANTHER" id="PTHR46020">
    <property type="entry name" value="OSJNBB0059K02.9 PROTEIN"/>
    <property type="match status" value="1"/>
</dbReference>
<dbReference type="AlphaFoldDB" id="A0ABC8W2M7"/>
<proteinExistence type="inferred from homology"/>
<keyword evidence="3" id="KW-0443">Lipid metabolism</keyword>
<accession>A0ABC8W2M7</accession>
<dbReference type="Pfam" id="PF00657">
    <property type="entry name" value="Lipase_GDSL"/>
    <property type="match status" value="1"/>
</dbReference>
<protein>
    <recommendedName>
        <fullName evidence="7">GDSL esterase/lipase</fullName>
    </recommendedName>
</protein>
<name>A0ABC8W2M7_9POAL</name>
<evidence type="ECO:0000256" key="3">
    <source>
        <dbReference type="ARBA" id="ARBA00023098"/>
    </source>
</evidence>
<dbReference type="InterPro" id="IPR001087">
    <property type="entry name" value="GDSL"/>
</dbReference>
<evidence type="ECO:0000313" key="5">
    <source>
        <dbReference type="EMBL" id="CAL4901601.1"/>
    </source>
</evidence>
<feature type="signal peptide" evidence="4">
    <location>
        <begin position="1"/>
        <end position="19"/>
    </location>
</feature>
<feature type="chain" id="PRO_5044844921" description="GDSL esterase/lipase" evidence="4">
    <location>
        <begin position="20"/>
        <end position="346"/>
    </location>
</feature>
<dbReference type="Proteomes" id="UP001497457">
    <property type="component" value="Chromosome 11b"/>
</dbReference>
<dbReference type="EMBL" id="OZ075121">
    <property type="protein sequence ID" value="CAL4901601.1"/>
    <property type="molecule type" value="Genomic_DNA"/>
</dbReference>
<dbReference type="SUPFAM" id="SSF52266">
    <property type="entry name" value="SGNH hydrolase"/>
    <property type="match status" value="1"/>
</dbReference>